<feature type="compositionally biased region" description="Basic residues" evidence="1">
    <location>
        <begin position="151"/>
        <end position="162"/>
    </location>
</feature>
<evidence type="ECO:0000313" key="3">
    <source>
        <dbReference type="Proteomes" id="UP001609175"/>
    </source>
</evidence>
<protein>
    <submittedName>
        <fullName evidence="2">YdeI family protein</fullName>
    </submittedName>
</protein>
<evidence type="ECO:0000256" key="1">
    <source>
        <dbReference type="SAM" id="MobiDB-lite"/>
    </source>
</evidence>
<accession>A0ABW7JIT1</accession>
<organism evidence="2 3">
    <name type="scientific">Antrihabitans spumae</name>
    <dbReference type="NCBI Taxonomy" id="3373370"/>
    <lineage>
        <taxon>Bacteria</taxon>
        <taxon>Bacillati</taxon>
        <taxon>Actinomycetota</taxon>
        <taxon>Actinomycetes</taxon>
        <taxon>Mycobacteriales</taxon>
        <taxon>Nocardiaceae</taxon>
        <taxon>Antrihabitans</taxon>
    </lineage>
</organism>
<dbReference type="Pfam" id="PF13376">
    <property type="entry name" value="OmdA"/>
    <property type="match status" value="1"/>
</dbReference>
<name>A0ABW7JIT1_9NOCA</name>
<proteinExistence type="predicted"/>
<sequence length="162" mass="18199">MGEAPMVHAETREQWRTWLVSNHKSEKSDWLGSWKKATGKPAVSYDDAVSEALAVGWVDSRPKKLDDERTMLYCSPRKPTSKWSRPNKIRIDALRRDGLMLPAGEEVVQTAVANGSWTALDQVEDLVVPEDLSAAFAEHEGAEENWGRFPRSARRGAISRHS</sequence>
<gene>
    <name evidence="2" type="ORF">ACHIPZ_04840</name>
</gene>
<dbReference type="Proteomes" id="UP001609175">
    <property type="component" value="Unassembled WGS sequence"/>
</dbReference>
<dbReference type="EMBL" id="JBIMSO010000022">
    <property type="protein sequence ID" value="MFH5207547.1"/>
    <property type="molecule type" value="Genomic_DNA"/>
</dbReference>
<feature type="region of interest" description="Disordered" evidence="1">
    <location>
        <begin position="139"/>
        <end position="162"/>
    </location>
</feature>
<dbReference type="RefSeq" id="WP_395112941.1">
    <property type="nucleotide sequence ID" value="NZ_JBIMSO010000022.1"/>
</dbReference>
<reference evidence="2 3" key="1">
    <citation type="submission" date="2024-10" db="EMBL/GenBank/DDBJ databases">
        <authorList>
            <person name="Riesco R."/>
        </authorList>
    </citation>
    <scope>NUCLEOTIDE SEQUENCE [LARGE SCALE GENOMIC DNA]</scope>
    <source>
        <strain evidence="2 3">NCIMB 15449</strain>
    </source>
</reference>
<comment type="caution">
    <text evidence="2">The sequence shown here is derived from an EMBL/GenBank/DDBJ whole genome shotgun (WGS) entry which is preliminary data.</text>
</comment>
<evidence type="ECO:0000313" key="2">
    <source>
        <dbReference type="EMBL" id="MFH5207547.1"/>
    </source>
</evidence>